<accession>A0A0S2KB54</accession>
<feature type="signal peptide" evidence="1">
    <location>
        <begin position="1"/>
        <end position="22"/>
    </location>
</feature>
<keyword evidence="1" id="KW-0732">Signal</keyword>
<dbReference type="STRING" id="1249552.PS2015_858"/>
<dbReference type="InterPro" id="IPR011042">
    <property type="entry name" value="6-blade_b-propeller_TolB-like"/>
</dbReference>
<dbReference type="PANTHER" id="PTHR19328">
    <property type="entry name" value="HEDGEHOG-INTERACTING PROTEIN"/>
    <property type="match status" value="1"/>
</dbReference>
<reference evidence="3 4" key="1">
    <citation type="submission" date="2015-11" db="EMBL/GenBank/DDBJ databases">
        <authorList>
            <person name="Zhang Y."/>
            <person name="Guo Z."/>
        </authorList>
    </citation>
    <scope>NUCLEOTIDE SEQUENCE [LARGE SCALE GENOMIC DNA]</scope>
    <source>
        <strain evidence="3 4">KCTC 32221</strain>
    </source>
</reference>
<evidence type="ECO:0000259" key="2">
    <source>
        <dbReference type="Pfam" id="PF07995"/>
    </source>
</evidence>
<feature type="domain" description="Glucose/Sorbosone dehydrogenase" evidence="2">
    <location>
        <begin position="68"/>
        <end position="397"/>
    </location>
</feature>
<dbReference type="SUPFAM" id="SSF50952">
    <property type="entry name" value="Soluble quinoprotein glucose dehydrogenase"/>
    <property type="match status" value="1"/>
</dbReference>
<dbReference type="OrthoDB" id="9770043at2"/>
<feature type="chain" id="PRO_5006601409" description="Glucose/Sorbosone dehydrogenase domain-containing protein" evidence="1">
    <location>
        <begin position="23"/>
        <end position="468"/>
    </location>
</feature>
<dbReference type="InterPro" id="IPR012938">
    <property type="entry name" value="Glc/Sorbosone_DH"/>
</dbReference>
<keyword evidence="4" id="KW-1185">Reference proteome</keyword>
<sequence precursor="true">MQTTIKGISSLVFLWTVTAVSAQQDPLPAHINTQRNLIVADVIEFATLPDSDGEPARMMNLVDEAVSQRIFVNDMRGPIHTISYDGQTVTPYVNINDAQWGVGVEYGGRERGFQSFTLHPDFGRAGAPGYGRFYTWTDVSDNITTPDFVPDGGNNAHHTVLHEWVAQSHSSPVYDGGAPRVLMRFEQPFANHNAGHLAFNPLAQPGDADYGMLYIGSADGGSGGDPLNLSLNMASAFGKMLRIDPLGNNSANGQYGIPSDNPFVGQSNVVPEIYAYGMRNPQRFGWDPANGNLYMADIGQNMVEKVSLVPKGGNLGWNAWEGSFRFEGRGQISTESPRSDPNVVYPAVEFTRFDPLLQGRVAATGVVVYRNGPIAAMNDRVFFGDFVSGEILHFEADNVPQGGNTGIARLLLRDSSGEAKTLLQLIQQKNQQQGRSPAERADMRINMGPDQRVFVLNKHDGMVREIVQ</sequence>
<evidence type="ECO:0000313" key="4">
    <source>
        <dbReference type="Proteomes" id="UP000065641"/>
    </source>
</evidence>
<gene>
    <name evidence="3" type="ORF">PS2015_858</name>
</gene>
<dbReference type="Pfam" id="PF07995">
    <property type="entry name" value="GSDH"/>
    <property type="match status" value="1"/>
</dbReference>
<proteinExistence type="predicted"/>
<dbReference type="PATRIC" id="fig|1249552.3.peg.863"/>
<dbReference type="Gene3D" id="2.120.10.30">
    <property type="entry name" value="TolB, C-terminal domain"/>
    <property type="match status" value="1"/>
</dbReference>
<dbReference type="InterPro" id="IPR011041">
    <property type="entry name" value="Quinoprot_gluc/sorb_DH_b-prop"/>
</dbReference>
<protein>
    <recommendedName>
        <fullName evidence="2">Glucose/Sorbosone dehydrogenase domain-containing protein</fullName>
    </recommendedName>
</protein>
<dbReference type="KEGG" id="pspi:PS2015_858"/>
<dbReference type="AlphaFoldDB" id="A0A0S2KB54"/>
<dbReference type="EMBL" id="CP013189">
    <property type="protein sequence ID" value="ALO45530.1"/>
    <property type="molecule type" value="Genomic_DNA"/>
</dbReference>
<dbReference type="Proteomes" id="UP000065641">
    <property type="component" value="Chromosome"/>
</dbReference>
<organism evidence="3 4">
    <name type="scientific">Pseudohongiella spirulinae</name>
    <dbReference type="NCBI Taxonomy" id="1249552"/>
    <lineage>
        <taxon>Bacteria</taxon>
        <taxon>Pseudomonadati</taxon>
        <taxon>Pseudomonadota</taxon>
        <taxon>Gammaproteobacteria</taxon>
        <taxon>Pseudomonadales</taxon>
        <taxon>Pseudohongiellaceae</taxon>
        <taxon>Pseudohongiella</taxon>
    </lineage>
</organism>
<evidence type="ECO:0000313" key="3">
    <source>
        <dbReference type="EMBL" id="ALO45530.1"/>
    </source>
</evidence>
<dbReference type="PANTHER" id="PTHR19328:SF75">
    <property type="entry name" value="ALDOSE SUGAR DEHYDROGENASE YLII"/>
    <property type="match status" value="1"/>
</dbReference>
<evidence type="ECO:0000256" key="1">
    <source>
        <dbReference type="SAM" id="SignalP"/>
    </source>
</evidence>
<dbReference type="RefSeq" id="WP_058021061.1">
    <property type="nucleotide sequence ID" value="NZ_CP013189.1"/>
</dbReference>
<name>A0A0S2KB54_9GAMM</name>